<dbReference type="AlphaFoldDB" id="A0A3B1CYB0"/>
<dbReference type="EMBL" id="UOGE01000093">
    <property type="protein sequence ID" value="VAX24275.1"/>
    <property type="molecule type" value="Genomic_DNA"/>
</dbReference>
<protein>
    <submittedName>
        <fullName evidence="2">Uncharacterized protein</fullName>
    </submittedName>
</protein>
<organism evidence="2">
    <name type="scientific">hydrothermal vent metagenome</name>
    <dbReference type="NCBI Taxonomy" id="652676"/>
    <lineage>
        <taxon>unclassified sequences</taxon>
        <taxon>metagenomes</taxon>
        <taxon>ecological metagenomes</taxon>
    </lineage>
</organism>
<feature type="compositionally biased region" description="Acidic residues" evidence="1">
    <location>
        <begin position="207"/>
        <end position="258"/>
    </location>
</feature>
<sequence length="258" mass="25656">MKKSILHTFLLGLVVILASCGGSGSSSTSSSHDSTSSNSRQIKMDLKGDLSNVGGVTAVRASDGARFRFSLTSASRANGLVVNSTTGVVNVPVSNFDPAVNNFSIQITDATDAVIGELLFTADPANPGSYTTSFNVIDPVTGTGSGAPINLGTVTVPTGAGATSVPVQVIPTTNVVTNGTATGVSAPAATGGATGGNTTGGPTGSGGDDDGVDDIDNDNDTEGPDDVDEPEDGDSPDDSSDDGENDGNDDHSDDDEND</sequence>
<name>A0A3B1CYB0_9ZZZZ</name>
<dbReference type="PROSITE" id="PS51257">
    <property type="entry name" value="PROKAR_LIPOPROTEIN"/>
    <property type="match status" value="1"/>
</dbReference>
<accession>A0A3B1CYB0</accession>
<feature type="region of interest" description="Disordered" evidence="1">
    <location>
        <begin position="184"/>
        <end position="258"/>
    </location>
</feature>
<evidence type="ECO:0000313" key="2">
    <source>
        <dbReference type="EMBL" id="VAX24275.1"/>
    </source>
</evidence>
<gene>
    <name evidence="2" type="ORF">MNBD_NITROSPINAE02-109</name>
</gene>
<proteinExistence type="predicted"/>
<feature type="compositionally biased region" description="Gly residues" evidence="1">
    <location>
        <begin position="192"/>
        <end position="206"/>
    </location>
</feature>
<reference evidence="2" key="1">
    <citation type="submission" date="2018-06" db="EMBL/GenBank/DDBJ databases">
        <authorList>
            <person name="Zhirakovskaya E."/>
        </authorList>
    </citation>
    <scope>NUCLEOTIDE SEQUENCE</scope>
</reference>
<evidence type="ECO:0000256" key="1">
    <source>
        <dbReference type="SAM" id="MobiDB-lite"/>
    </source>
</evidence>